<dbReference type="Gene3D" id="2.70.70.10">
    <property type="entry name" value="Glucose Permease (Domain IIA)"/>
    <property type="match status" value="1"/>
</dbReference>
<dbReference type="InterPro" id="IPR011055">
    <property type="entry name" value="Dup_hybrid_motif"/>
</dbReference>
<dbReference type="PANTHER" id="PTHR21666">
    <property type="entry name" value="PEPTIDASE-RELATED"/>
    <property type="match status" value="1"/>
</dbReference>
<dbReference type="Pfam" id="PF01551">
    <property type="entry name" value="Peptidase_M23"/>
    <property type="match status" value="1"/>
</dbReference>
<keyword evidence="1" id="KW-0732">Signal</keyword>
<dbReference type="AlphaFoldDB" id="A0A0F9DPB2"/>
<feature type="domain" description="M23ase beta-sheet core" evidence="2">
    <location>
        <begin position="46"/>
        <end position="130"/>
    </location>
</feature>
<dbReference type="GO" id="GO:0004222">
    <property type="term" value="F:metalloendopeptidase activity"/>
    <property type="evidence" value="ECO:0007669"/>
    <property type="project" value="TreeGrafter"/>
</dbReference>
<organism evidence="3">
    <name type="scientific">marine sediment metagenome</name>
    <dbReference type="NCBI Taxonomy" id="412755"/>
    <lineage>
        <taxon>unclassified sequences</taxon>
        <taxon>metagenomes</taxon>
        <taxon>ecological metagenomes</taxon>
    </lineage>
</organism>
<proteinExistence type="predicted"/>
<dbReference type="SUPFAM" id="SSF51261">
    <property type="entry name" value="Duplicated hybrid motif"/>
    <property type="match status" value="1"/>
</dbReference>
<gene>
    <name evidence="3" type="ORF">LCGC14_2522610</name>
</gene>
<comment type="caution">
    <text evidence="3">The sequence shown here is derived from an EMBL/GenBank/DDBJ whole genome shotgun (WGS) entry which is preliminary data.</text>
</comment>
<dbReference type="EMBL" id="LAZR01040734">
    <property type="protein sequence ID" value="KKL13753.1"/>
    <property type="molecule type" value="Genomic_DNA"/>
</dbReference>
<evidence type="ECO:0000313" key="3">
    <source>
        <dbReference type="EMBL" id="KKL13753.1"/>
    </source>
</evidence>
<protein>
    <recommendedName>
        <fullName evidence="2">M23ase beta-sheet core domain-containing protein</fullName>
    </recommendedName>
</protein>
<dbReference type="CDD" id="cd12797">
    <property type="entry name" value="M23_peptidase"/>
    <property type="match status" value="1"/>
</dbReference>
<accession>A0A0F9DPB2</accession>
<sequence>MRFIWPLDDHYITRRFDFVSPIYVEGDNGVKMHAAVDLVRLYGDTGGRPIKAVAAGVVVGDSWDPISGFHIVLDHEGGWRTTYRHLNADAPPVLGQQVAQGEIIGFVGTTGLSAGPHLHFDLWHSQPQDPTAHAKVGWWAHDPELYLGQEEEMQKPLRFIKAETGPEWVTNGVWKLGITDTPIKTDLINIGLAEGVDEENKPFPVQQVFIDWLSDYPGDHAELLRAIAAVPGGSGSGLTFDETVKAGQEAARRGTR</sequence>
<dbReference type="InterPro" id="IPR016047">
    <property type="entry name" value="M23ase_b-sheet_dom"/>
</dbReference>
<reference evidence="3" key="1">
    <citation type="journal article" date="2015" name="Nature">
        <title>Complex archaea that bridge the gap between prokaryotes and eukaryotes.</title>
        <authorList>
            <person name="Spang A."/>
            <person name="Saw J.H."/>
            <person name="Jorgensen S.L."/>
            <person name="Zaremba-Niedzwiedzka K."/>
            <person name="Martijn J."/>
            <person name="Lind A.E."/>
            <person name="van Eijk R."/>
            <person name="Schleper C."/>
            <person name="Guy L."/>
            <person name="Ettema T.J."/>
        </authorList>
    </citation>
    <scope>NUCLEOTIDE SEQUENCE</scope>
</reference>
<name>A0A0F9DPB2_9ZZZZ</name>
<dbReference type="PANTHER" id="PTHR21666:SF289">
    <property type="entry name" value="L-ALA--D-GLU ENDOPEPTIDASE"/>
    <property type="match status" value="1"/>
</dbReference>
<evidence type="ECO:0000259" key="2">
    <source>
        <dbReference type="Pfam" id="PF01551"/>
    </source>
</evidence>
<dbReference type="InterPro" id="IPR050570">
    <property type="entry name" value="Cell_wall_metabolism_enzyme"/>
</dbReference>
<evidence type="ECO:0000256" key="1">
    <source>
        <dbReference type="ARBA" id="ARBA00022729"/>
    </source>
</evidence>